<keyword evidence="1" id="KW-0472">Membrane</keyword>
<keyword evidence="3" id="KW-1185">Reference proteome</keyword>
<dbReference type="PANTHER" id="PTHR36443">
    <property type="entry name" value="BSR5223 PROTEIN"/>
    <property type="match status" value="1"/>
</dbReference>
<dbReference type="Pfam" id="PF11146">
    <property type="entry name" value="DUF2905"/>
    <property type="match status" value="1"/>
</dbReference>
<evidence type="ECO:0000313" key="3">
    <source>
        <dbReference type="Proteomes" id="UP000784128"/>
    </source>
</evidence>
<dbReference type="PANTHER" id="PTHR36443:SF1">
    <property type="entry name" value="BSR5223 PROTEIN"/>
    <property type="match status" value="1"/>
</dbReference>
<dbReference type="EMBL" id="JAHDYS010000006">
    <property type="protein sequence ID" value="MBT1071788.1"/>
    <property type="molecule type" value="Genomic_DNA"/>
</dbReference>
<dbReference type="InterPro" id="IPR021320">
    <property type="entry name" value="DUF2905"/>
</dbReference>
<evidence type="ECO:0000313" key="2">
    <source>
        <dbReference type="EMBL" id="MBT1071788.1"/>
    </source>
</evidence>
<reference evidence="2 3" key="1">
    <citation type="submission" date="2021-05" db="EMBL/GenBank/DDBJ databases">
        <title>The draft genome of Geobacter chapellei DSM 13688.</title>
        <authorList>
            <person name="Xu Z."/>
            <person name="Masuda Y."/>
            <person name="Itoh H."/>
            <person name="Senoo K."/>
        </authorList>
    </citation>
    <scope>NUCLEOTIDE SEQUENCE [LARGE SCALE GENOMIC DNA]</scope>
    <source>
        <strain evidence="2 3">DSM 13688</strain>
    </source>
</reference>
<feature type="transmembrane region" description="Helical" evidence="1">
    <location>
        <begin position="7"/>
        <end position="25"/>
    </location>
</feature>
<dbReference type="Proteomes" id="UP000784128">
    <property type="component" value="Unassembled WGS sequence"/>
</dbReference>
<evidence type="ECO:0000256" key="1">
    <source>
        <dbReference type="SAM" id="Phobius"/>
    </source>
</evidence>
<name>A0ABS5U803_9BACT</name>
<keyword evidence="1" id="KW-0812">Transmembrane</keyword>
<organism evidence="2 3">
    <name type="scientific">Pelotalea chapellei</name>
    <dbReference type="NCBI Taxonomy" id="44671"/>
    <lineage>
        <taxon>Bacteria</taxon>
        <taxon>Pseudomonadati</taxon>
        <taxon>Thermodesulfobacteriota</taxon>
        <taxon>Desulfuromonadia</taxon>
        <taxon>Geobacterales</taxon>
        <taxon>Geobacteraceae</taxon>
        <taxon>Pelotalea</taxon>
    </lineage>
</organism>
<proteinExistence type="predicted"/>
<feature type="transmembrane region" description="Helical" evidence="1">
    <location>
        <begin position="45"/>
        <end position="68"/>
    </location>
</feature>
<sequence length="70" mass="7801">MNGLGRSLVTIGVVLVVVGLIISLGPRIPWIGKLPGDIYIKKENFSFYFPIGTCILISLLLSFVLWLLRR</sequence>
<dbReference type="RefSeq" id="WP_214297935.1">
    <property type="nucleotide sequence ID" value="NZ_JAHDYS010000006.1"/>
</dbReference>
<keyword evidence="1" id="KW-1133">Transmembrane helix</keyword>
<gene>
    <name evidence="2" type="ORF">KJB30_08335</name>
</gene>
<accession>A0ABS5U803</accession>
<protein>
    <submittedName>
        <fullName evidence="2">DUF2905 family protein</fullName>
    </submittedName>
</protein>
<comment type="caution">
    <text evidence="2">The sequence shown here is derived from an EMBL/GenBank/DDBJ whole genome shotgun (WGS) entry which is preliminary data.</text>
</comment>